<dbReference type="Proteomes" id="UP001473302">
    <property type="component" value="Unassembled WGS sequence"/>
</dbReference>
<protein>
    <submittedName>
        <fullName evidence="1">Uncharacterized protein</fullName>
    </submittedName>
</protein>
<name>A0ABP9YRD0_9FUNG</name>
<dbReference type="EMBL" id="BAABUK010000005">
    <property type="protein sequence ID" value="GAA5809409.1"/>
    <property type="molecule type" value="Genomic_DNA"/>
</dbReference>
<gene>
    <name evidence="1" type="ORF">MFLAVUS_002817</name>
</gene>
<reference evidence="1 2" key="1">
    <citation type="submission" date="2024-04" db="EMBL/GenBank/DDBJ databases">
        <title>genome sequences of Mucor flavus KT1a and Helicostylum pulchrum KT1b strains isolated from the surface of a dry-aged beef.</title>
        <authorList>
            <person name="Toyotome T."/>
            <person name="Hosono M."/>
            <person name="Torimaru M."/>
            <person name="Fukuda K."/>
            <person name="Mikami N."/>
        </authorList>
    </citation>
    <scope>NUCLEOTIDE SEQUENCE [LARGE SCALE GENOMIC DNA]</scope>
    <source>
        <strain evidence="1 2">KT1a</strain>
    </source>
</reference>
<accession>A0ABP9YRD0</accession>
<organism evidence="1 2">
    <name type="scientific">Mucor flavus</name>
    <dbReference type="NCBI Taxonomy" id="439312"/>
    <lineage>
        <taxon>Eukaryota</taxon>
        <taxon>Fungi</taxon>
        <taxon>Fungi incertae sedis</taxon>
        <taxon>Mucoromycota</taxon>
        <taxon>Mucoromycotina</taxon>
        <taxon>Mucoromycetes</taxon>
        <taxon>Mucorales</taxon>
        <taxon>Mucorineae</taxon>
        <taxon>Mucoraceae</taxon>
        <taxon>Mucor</taxon>
    </lineage>
</organism>
<keyword evidence="2" id="KW-1185">Reference proteome</keyword>
<sequence>MGVVVDFPELLRFNDNDIVDINEVILDLQDTIIQSYPTGKKPEDFKGDWINRIASCAKLLNLKLVSNVNPSFKAIEQKIPNLNGTSSTYEGSISAKTTTASTATKKSASKEPALKELALKEPFIEVLKETFIPNFHKLDKCRFWYPDSTERTADNQLVSIEERLFDYGLKCRYLHPIHSFILDLGDIISEEIFTKKELFELQEFGNTLLVFPLEECISLELAKMGEMLDFNPVSNTLMDWLSMSVTNTSFNLLLNERLPAILESGNLYLYWNFLNVICYYSKIQSISKEKSSQANSSATNAKRKLSSVEEITRKAVGRKMDSVYLGADLELGALEVRSKKNDDIKDLSDGYYKLPIVMEDMVKNIADKYPSLRNDVKIIGYCGI</sequence>
<comment type="caution">
    <text evidence="1">The sequence shown here is derived from an EMBL/GenBank/DDBJ whole genome shotgun (WGS) entry which is preliminary data.</text>
</comment>
<proteinExistence type="predicted"/>
<evidence type="ECO:0000313" key="1">
    <source>
        <dbReference type="EMBL" id="GAA5809409.1"/>
    </source>
</evidence>
<evidence type="ECO:0000313" key="2">
    <source>
        <dbReference type="Proteomes" id="UP001473302"/>
    </source>
</evidence>